<feature type="region of interest" description="Disordered" evidence="1">
    <location>
        <begin position="259"/>
        <end position="297"/>
    </location>
</feature>
<feature type="compositionally biased region" description="Low complexity" evidence="1">
    <location>
        <begin position="203"/>
        <end position="222"/>
    </location>
</feature>
<dbReference type="VEuPathDB" id="CryptoDB:Cvel_22111"/>
<feature type="region of interest" description="Disordered" evidence="1">
    <location>
        <begin position="106"/>
        <end position="128"/>
    </location>
</feature>
<gene>
    <name evidence="2" type="ORF">Cvel_22111</name>
</gene>
<dbReference type="PhylomeDB" id="A0A0G4GJB3"/>
<reference evidence="2" key="1">
    <citation type="submission" date="2014-11" db="EMBL/GenBank/DDBJ databases">
        <authorList>
            <person name="Otto D Thomas"/>
            <person name="Naeem Raeece"/>
        </authorList>
    </citation>
    <scope>NUCLEOTIDE SEQUENCE</scope>
</reference>
<organism evidence="2">
    <name type="scientific">Chromera velia CCMP2878</name>
    <dbReference type="NCBI Taxonomy" id="1169474"/>
    <lineage>
        <taxon>Eukaryota</taxon>
        <taxon>Sar</taxon>
        <taxon>Alveolata</taxon>
        <taxon>Colpodellida</taxon>
        <taxon>Chromeraceae</taxon>
        <taxon>Chromera</taxon>
    </lineage>
</organism>
<dbReference type="EMBL" id="CDMZ01001262">
    <property type="protein sequence ID" value="CEM29848.1"/>
    <property type="molecule type" value="Genomic_DNA"/>
</dbReference>
<feature type="compositionally biased region" description="Low complexity" evidence="1">
    <location>
        <begin position="288"/>
        <end position="297"/>
    </location>
</feature>
<name>A0A0G4GJB3_9ALVE</name>
<feature type="compositionally biased region" description="Basic and acidic residues" evidence="1">
    <location>
        <begin position="118"/>
        <end position="128"/>
    </location>
</feature>
<feature type="compositionally biased region" description="Basic and acidic residues" evidence="1">
    <location>
        <begin position="267"/>
        <end position="282"/>
    </location>
</feature>
<evidence type="ECO:0000313" key="2">
    <source>
        <dbReference type="EMBL" id="CEM29848.1"/>
    </source>
</evidence>
<sequence>MGDNEHPQEFVLRSLPKMDWVTPVKNVAHFQFWHVGYEMLADFNFSDIEDEEKKNKSVKTSLVLAAQKGDFQQMVMDIQKLDQAGHRGFDLFAELKRQYNENVAVEKNTERQKHRGLERKQGEELDDAVDRQGRQILSCQRVGYDPPNTEKKETIEQLMTEGEFDQVLTAAIVIKIILSLFGIKSSMFDDAVSASTRTAGGLSSVSSPRFGSSPSASSGQQVQIAADPQIKMEDINYDGISYELLATLAKTIGLVKKLRKVRKRGHRQSERDSASRVKERENAQQAAGRGRSLSRGG</sequence>
<proteinExistence type="predicted"/>
<accession>A0A0G4GJB3</accession>
<protein>
    <submittedName>
        <fullName evidence="2">Uncharacterized protein</fullName>
    </submittedName>
</protein>
<dbReference type="AlphaFoldDB" id="A0A0G4GJB3"/>
<feature type="region of interest" description="Disordered" evidence="1">
    <location>
        <begin position="198"/>
        <end position="224"/>
    </location>
</feature>
<evidence type="ECO:0000256" key="1">
    <source>
        <dbReference type="SAM" id="MobiDB-lite"/>
    </source>
</evidence>